<dbReference type="AlphaFoldDB" id="A0A4Q9GR28"/>
<protein>
    <submittedName>
        <fullName evidence="1">Uncharacterized protein</fullName>
    </submittedName>
</protein>
<dbReference type="Proteomes" id="UP000294194">
    <property type="component" value="Unassembled WGS sequence"/>
</dbReference>
<keyword evidence="2" id="KW-1185">Reference proteome</keyword>
<organism evidence="1 2">
    <name type="scientific">Glaciihabitans arcticus</name>
    <dbReference type="NCBI Taxonomy" id="2668039"/>
    <lineage>
        <taxon>Bacteria</taxon>
        <taxon>Bacillati</taxon>
        <taxon>Actinomycetota</taxon>
        <taxon>Actinomycetes</taxon>
        <taxon>Micrococcales</taxon>
        <taxon>Microbacteriaceae</taxon>
        <taxon>Glaciihabitans</taxon>
    </lineage>
</organism>
<name>A0A4Q9GR28_9MICO</name>
<evidence type="ECO:0000313" key="1">
    <source>
        <dbReference type="EMBL" id="TBN57376.1"/>
    </source>
</evidence>
<gene>
    <name evidence="1" type="ORF">EYE40_08175</name>
</gene>
<reference evidence="2" key="1">
    <citation type="submission" date="2019-02" db="EMBL/GenBank/DDBJ databases">
        <title>Glaciihabitans arcticus sp. nov., a psychrotolerant bacterium isolated from polar soil.</title>
        <authorList>
            <person name="Dahal R.H."/>
        </authorList>
    </citation>
    <scope>NUCLEOTIDE SEQUENCE [LARGE SCALE GENOMIC DNA]</scope>
    <source>
        <strain evidence="2">RP-3-7</strain>
    </source>
</reference>
<comment type="caution">
    <text evidence="1">The sequence shown here is derived from an EMBL/GenBank/DDBJ whole genome shotgun (WGS) entry which is preliminary data.</text>
</comment>
<sequence length="137" mass="14443">MNEPCLSWVDLSDPADAAEAADLVIIGEEIGPDGTESYFGTPGIATVHRVHVDQVLKGTLDDQEIRVLSVPESACGTGPVDRYPNGDPLDVSGPAEYFLTDDEGQWRTQTPSAGVMMIPADGVLPWDPTGPTPSPAP</sequence>
<dbReference type="EMBL" id="SISG01000001">
    <property type="protein sequence ID" value="TBN57376.1"/>
    <property type="molecule type" value="Genomic_DNA"/>
</dbReference>
<evidence type="ECO:0000313" key="2">
    <source>
        <dbReference type="Proteomes" id="UP000294194"/>
    </source>
</evidence>
<accession>A0A4Q9GR28</accession>
<proteinExistence type="predicted"/>